<keyword evidence="5 7" id="KW-1133">Transmembrane helix</keyword>
<dbReference type="EMBL" id="JAGQHR010000807">
    <property type="protein sequence ID" value="MCA9729701.1"/>
    <property type="molecule type" value="Genomic_DNA"/>
</dbReference>
<evidence type="ECO:0000256" key="6">
    <source>
        <dbReference type="ARBA" id="ARBA00023136"/>
    </source>
</evidence>
<comment type="similarity">
    <text evidence="2 7">Belongs to the MlaE permease family.</text>
</comment>
<evidence type="ECO:0000256" key="5">
    <source>
        <dbReference type="ARBA" id="ARBA00022989"/>
    </source>
</evidence>
<evidence type="ECO:0000256" key="1">
    <source>
        <dbReference type="ARBA" id="ARBA00004141"/>
    </source>
</evidence>
<reference evidence="8" key="1">
    <citation type="submission" date="2020-04" db="EMBL/GenBank/DDBJ databases">
        <authorList>
            <person name="Zhang T."/>
        </authorList>
    </citation>
    <scope>NUCLEOTIDE SEQUENCE</scope>
    <source>
        <strain evidence="8">HKST-UBA01</strain>
    </source>
</reference>
<organism evidence="8 9">
    <name type="scientific">Eiseniibacteriota bacterium</name>
    <dbReference type="NCBI Taxonomy" id="2212470"/>
    <lineage>
        <taxon>Bacteria</taxon>
        <taxon>Candidatus Eiseniibacteriota</taxon>
    </lineage>
</organism>
<dbReference type="PANTHER" id="PTHR30188:SF4">
    <property type="entry name" value="PROTEIN TRIGALACTOSYLDIACYLGLYCEROL 1, CHLOROPLASTIC"/>
    <property type="match status" value="1"/>
</dbReference>
<evidence type="ECO:0000256" key="3">
    <source>
        <dbReference type="ARBA" id="ARBA00022448"/>
    </source>
</evidence>
<evidence type="ECO:0000256" key="7">
    <source>
        <dbReference type="RuleBase" id="RU362044"/>
    </source>
</evidence>
<feature type="transmembrane region" description="Helical" evidence="7">
    <location>
        <begin position="86"/>
        <end position="110"/>
    </location>
</feature>
<proteinExistence type="inferred from homology"/>
<dbReference type="GO" id="GO:0005548">
    <property type="term" value="F:phospholipid transporter activity"/>
    <property type="evidence" value="ECO:0007669"/>
    <property type="project" value="TreeGrafter"/>
</dbReference>
<comment type="caution">
    <text evidence="8">The sequence shown here is derived from an EMBL/GenBank/DDBJ whole genome shotgun (WGS) entry which is preliminary data.</text>
</comment>
<comment type="subcellular location">
    <subcellularLocation>
        <location evidence="1">Membrane</location>
        <topology evidence="1">Multi-pass membrane protein</topology>
    </subcellularLocation>
</comment>
<feature type="transmembrane region" description="Helical" evidence="7">
    <location>
        <begin position="239"/>
        <end position="263"/>
    </location>
</feature>
<dbReference type="PANTHER" id="PTHR30188">
    <property type="entry name" value="ABC TRANSPORTER PERMEASE PROTEIN-RELATED"/>
    <property type="match status" value="1"/>
</dbReference>
<name>A0A956RQE9_UNCEI</name>
<feature type="transmembrane region" description="Helical" evidence="7">
    <location>
        <begin position="53"/>
        <end position="74"/>
    </location>
</feature>
<dbReference type="InterPro" id="IPR003453">
    <property type="entry name" value="ABC_MlaE_roteobac"/>
</dbReference>
<dbReference type="InterPro" id="IPR030802">
    <property type="entry name" value="Permease_MalE"/>
</dbReference>
<protein>
    <submittedName>
        <fullName evidence="8">ABC transporter permease</fullName>
    </submittedName>
</protein>
<evidence type="ECO:0000256" key="2">
    <source>
        <dbReference type="ARBA" id="ARBA00007556"/>
    </source>
</evidence>
<accession>A0A956RQE9</accession>
<keyword evidence="6 7" id="KW-0472">Membrane</keyword>
<evidence type="ECO:0000313" key="8">
    <source>
        <dbReference type="EMBL" id="MCA9729701.1"/>
    </source>
</evidence>
<evidence type="ECO:0000256" key="4">
    <source>
        <dbReference type="ARBA" id="ARBA00022692"/>
    </source>
</evidence>
<dbReference type="Proteomes" id="UP000697710">
    <property type="component" value="Unassembled WGS sequence"/>
</dbReference>
<keyword evidence="3" id="KW-0813">Transport</keyword>
<dbReference type="GO" id="GO:0043190">
    <property type="term" value="C:ATP-binding cassette (ABC) transporter complex"/>
    <property type="evidence" value="ECO:0007669"/>
    <property type="project" value="InterPro"/>
</dbReference>
<dbReference type="Pfam" id="PF02405">
    <property type="entry name" value="MlaE"/>
    <property type="match status" value="1"/>
</dbReference>
<evidence type="ECO:0000313" key="9">
    <source>
        <dbReference type="Proteomes" id="UP000697710"/>
    </source>
</evidence>
<dbReference type="AlphaFoldDB" id="A0A956RQE9"/>
<feature type="transmembrane region" description="Helical" evidence="7">
    <location>
        <begin position="150"/>
        <end position="180"/>
    </location>
</feature>
<gene>
    <name evidence="8" type="ORF">KC729_18610</name>
</gene>
<dbReference type="NCBIfam" id="TIGR00056">
    <property type="entry name" value="MlaE family lipid ABC transporter permease subunit"/>
    <property type="match status" value="1"/>
</dbReference>
<feature type="transmembrane region" description="Helical" evidence="7">
    <location>
        <begin position="200"/>
        <end position="223"/>
    </location>
</feature>
<reference evidence="8" key="2">
    <citation type="journal article" date="2021" name="Microbiome">
        <title>Successional dynamics and alternative stable states in a saline activated sludge microbial community over 9 years.</title>
        <authorList>
            <person name="Wang Y."/>
            <person name="Ye J."/>
            <person name="Ju F."/>
            <person name="Liu L."/>
            <person name="Boyd J.A."/>
            <person name="Deng Y."/>
            <person name="Parks D.H."/>
            <person name="Jiang X."/>
            <person name="Yin X."/>
            <person name="Woodcroft B.J."/>
            <person name="Tyson G.W."/>
            <person name="Hugenholtz P."/>
            <person name="Polz M.F."/>
            <person name="Zhang T."/>
        </authorList>
    </citation>
    <scope>NUCLEOTIDE SEQUENCE</scope>
    <source>
        <strain evidence="8">HKST-UBA01</strain>
    </source>
</reference>
<sequence>MNTDAPAIPSPWELILQLLEGAGRLALFLGRLIREIPPGLRYLRLTLEQCDYIGIGSLPLVFLTSLFVGAVASLQTSYQFQGAIPLVYVGTVVAKSVVIELGPVLTALVVGARVSSSIAAEIGTMRVTEQIDALETLAIRPIRFLAVPRFLATVLMLPLVTIFADAIAIFGGMAVAVSRIGISVTTFSRGMKMLFEVNDIYGGLIKSFVFGAVIAISGCFYGFHTANGAEGVGASTRKAVVASCVLILVADYFLAEVIFRLLFPPA</sequence>
<keyword evidence="4 7" id="KW-0812">Transmembrane</keyword>